<reference evidence="10 11" key="2">
    <citation type="submission" date="2019-04" db="EMBL/GenBank/DDBJ databases">
        <authorList>
            <consortium name="Pathogen Informatics"/>
        </authorList>
    </citation>
    <scope>NUCLEOTIDE SEQUENCE [LARGE SCALE GENOMIC DNA]</scope>
    <source>
        <strain evidence="10">Tl291</strain>
        <strain evidence="11">tl291</strain>
    </source>
</reference>
<feature type="domain" description="Septum formation inhibitor MinC C-terminal" evidence="6">
    <location>
        <begin position="129"/>
        <end position="219"/>
    </location>
</feature>
<keyword evidence="1 5" id="KW-0132">Cell division</keyword>
<keyword evidence="2 5" id="KW-0717">Septation</keyword>
<dbReference type="GO" id="GO:0000902">
    <property type="term" value="P:cell morphogenesis"/>
    <property type="evidence" value="ECO:0007669"/>
    <property type="project" value="InterPro"/>
</dbReference>
<evidence type="ECO:0000313" key="9">
    <source>
        <dbReference type="EMBL" id="CDT37061.1"/>
    </source>
</evidence>
<dbReference type="SUPFAM" id="SSF63848">
    <property type="entry name" value="Cell-division inhibitor MinC, C-terminal domain"/>
    <property type="match status" value="2"/>
</dbReference>
<evidence type="ECO:0000256" key="4">
    <source>
        <dbReference type="ARBA" id="ARBA00046874"/>
    </source>
</evidence>
<evidence type="ECO:0000259" key="6">
    <source>
        <dbReference type="Pfam" id="PF03775"/>
    </source>
</evidence>
<comment type="function">
    <text evidence="5">Cell division inhibitor that blocks the formation of polar Z ring septums. Rapidly oscillates between the poles of the cell to destabilize FtsZ filaments that have formed before they mature into polar Z rings. Prevents FtsZ polymerization.</text>
</comment>
<evidence type="ECO:0000256" key="2">
    <source>
        <dbReference type="ARBA" id="ARBA00023210"/>
    </source>
</evidence>
<reference evidence="9" key="1">
    <citation type="submission" date="2014-07" db="EMBL/GenBank/DDBJ databases">
        <authorList>
            <person name="Monot Marc"/>
        </authorList>
    </citation>
    <scope>NUCLEOTIDE SEQUENCE</scope>
    <source>
        <strain evidence="9">7032989</strain>
        <strain evidence="7">7032994</strain>
    </source>
</reference>
<dbReference type="GO" id="GO:1901891">
    <property type="term" value="P:regulation of cell septum assembly"/>
    <property type="evidence" value="ECO:0007669"/>
    <property type="project" value="InterPro"/>
</dbReference>
<evidence type="ECO:0000313" key="10">
    <source>
        <dbReference type="EMBL" id="VHX94769.1"/>
    </source>
</evidence>
<dbReference type="Gene3D" id="2.160.20.70">
    <property type="match status" value="2"/>
</dbReference>
<comment type="subunit">
    <text evidence="4 5">Interacts with MinD and FtsZ.</text>
</comment>
<comment type="similarity">
    <text evidence="5">Belongs to the MinC family.</text>
</comment>
<dbReference type="EMBL" id="CAAJVP010000002">
    <property type="protein sequence ID" value="VHX94769.1"/>
    <property type="molecule type" value="Genomic_DNA"/>
</dbReference>
<dbReference type="RefSeq" id="WP_009888915.1">
    <property type="nucleotide sequence ID" value="NZ_BBYB01000172.1"/>
</dbReference>
<dbReference type="AlphaFoldDB" id="A0A069AX69"/>
<evidence type="ECO:0000313" key="8">
    <source>
        <dbReference type="EMBL" id="CDS86312.1"/>
    </source>
</evidence>
<dbReference type="PANTHER" id="PTHR34108:SF1">
    <property type="entry name" value="SEPTUM SITE-DETERMINING PROTEIN MINC"/>
    <property type="match status" value="1"/>
</dbReference>
<proteinExistence type="inferred from homology"/>
<dbReference type="Proteomes" id="UP000372533">
    <property type="component" value="Unassembled WGS sequence"/>
</dbReference>
<evidence type="ECO:0000313" key="11">
    <source>
        <dbReference type="Proteomes" id="UP000372533"/>
    </source>
</evidence>
<evidence type="ECO:0000256" key="1">
    <source>
        <dbReference type="ARBA" id="ARBA00022618"/>
    </source>
</evidence>
<dbReference type="GO" id="GO:0000917">
    <property type="term" value="P:division septum assembly"/>
    <property type="evidence" value="ECO:0007669"/>
    <property type="project" value="UniProtKB-KW"/>
</dbReference>
<accession>A0A069AX69</accession>
<organism evidence="9">
    <name type="scientific">Clostridioides difficile</name>
    <name type="common">Peptoclostridium difficile</name>
    <dbReference type="NCBI Taxonomy" id="1496"/>
    <lineage>
        <taxon>Bacteria</taxon>
        <taxon>Bacillati</taxon>
        <taxon>Bacillota</taxon>
        <taxon>Clostridia</taxon>
        <taxon>Peptostreptococcales</taxon>
        <taxon>Peptostreptococcaceae</taxon>
        <taxon>Clostridioides</taxon>
    </lineage>
</organism>
<dbReference type="HAMAP" id="MF_00267">
    <property type="entry name" value="MinC"/>
    <property type="match status" value="1"/>
</dbReference>
<evidence type="ECO:0000256" key="5">
    <source>
        <dbReference type="HAMAP-Rule" id="MF_00267"/>
    </source>
</evidence>
<evidence type="ECO:0000313" key="7">
    <source>
        <dbReference type="EMBL" id="CDS85813.1"/>
    </source>
</evidence>
<dbReference type="EMBL" id="LK932392">
    <property type="protein sequence ID" value="CDS85813.1"/>
    <property type="molecule type" value="Genomic_DNA"/>
</dbReference>
<gene>
    <name evidence="5 9" type="primary">minC</name>
    <name evidence="9" type="ORF">BN1095_450053</name>
    <name evidence="8" type="ORF">BN1096_560053</name>
    <name evidence="7" type="ORF">BN1097_540055</name>
    <name evidence="10" type="ORF">SAMEA1402366_00424</name>
</gene>
<dbReference type="InterPro" id="IPR016098">
    <property type="entry name" value="CAP/MinC_C"/>
</dbReference>
<name>A0A069AX69_CLODI</name>
<evidence type="ECO:0000256" key="3">
    <source>
        <dbReference type="ARBA" id="ARBA00023306"/>
    </source>
</evidence>
<dbReference type="InterPro" id="IPR036145">
    <property type="entry name" value="MinC_C_sf"/>
</dbReference>
<dbReference type="EMBL" id="LK932509">
    <property type="protein sequence ID" value="CDS86312.1"/>
    <property type="molecule type" value="Genomic_DNA"/>
</dbReference>
<dbReference type="PANTHER" id="PTHR34108">
    <property type="entry name" value="SEPTUM SITE-DETERMINING PROTEIN MINC"/>
    <property type="match status" value="1"/>
</dbReference>
<dbReference type="Pfam" id="PF03775">
    <property type="entry name" value="MinC_C"/>
    <property type="match status" value="1"/>
</dbReference>
<keyword evidence="3 5" id="KW-0131">Cell cycle</keyword>
<dbReference type="InterPro" id="IPR005526">
    <property type="entry name" value="Septum_form_inhib_MinC_C"/>
</dbReference>
<sequence>MSLREICSQELVEFKGNKRGIIVNIKREAPFEEIQEKIINKLEAYVGFFNGAKISKINSDCLTDMEILELKEGITSRFDVEFVEDQKIEENSNFPTKYVNTLRSGENIEFEGDVVILNDMKPGSKVLSKSNTVVMGDINAGAKVVAGGNVFVMGKIEGFVHAGAEGNEFAYVVAGNLNPKILQIADNIAEAPDDEENYENESEISPEIAFVSNGRIVIESYLSKLDK</sequence>
<dbReference type="EMBL" id="LK933127">
    <property type="protein sequence ID" value="CDT37061.1"/>
    <property type="molecule type" value="Genomic_DNA"/>
</dbReference>
<dbReference type="InterPro" id="IPR013033">
    <property type="entry name" value="MinC"/>
</dbReference>
<protein>
    <recommendedName>
        <fullName evidence="5">Probable septum site-determining protein MinC</fullName>
    </recommendedName>
</protein>